<dbReference type="AlphaFoldDB" id="A0A8J2L0I4"/>
<comment type="caution">
    <text evidence="2">The sequence shown here is derived from an EMBL/GenBank/DDBJ whole genome shotgun (WGS) entry which is preliminary data.</text>
</comment>
<proteinExistence type="predicted"/>
<sequence>MGFFRKRKLVHYSKNILIRKDYYPPSHSDYYLLGRQRQDGTSTAVKIGNYQVPQLADYIKMILHQYFECMGKNGKYTTIPCFEGKERTFPWKGNRLAFWNTCDLDLGSLSVALTVNQTNREPELILNNPVKANITQRYGGTWAGLSLALSIEGLINLEAFFREVGGDYGYSPLHQDTGTPPPTPSPTVSPIKPSLDS</sequence>
<organism evidence="2 3">
    <name type="scientific">Allacma fusca</name>
    <dbReference type="NCBI Taxonomy" id="39272"/>
    <lineage>
        <taxon>Eukaryota</taxon>
        <taxon>Metazoa</taxon>
        <taxon>Ecdysozoa</taxon>
        <taxon>Arthropoda</taxon>
        <taxon>Hexapoda</taxon>
        <taxon>Collembola</taxon>
        <taxon>Symphypleona</taxon>
        <taxon>Sminthuridae</taxon>
        <taxon>Allacma</taxon>
    </lineage>
</organism>
<feature type="region of interest" description="Disordered" evidence="1">
    <location>
        <begin position="171"/>
        <end position="197"/>
    </location>
</feature>
<gene>
    <name evidence="2" type="ORF">AFUS01_LOCUS34325</name>
</gene>
<keyword evidence="3" id="KW-1185">Reference proteome</keyword>
<feature type="compositionally biased region" description="Low complexity" evidence="1">
    <location>
        <begin position="188"/>
        <end position="197"/>
    </location>
</feature>
<accession>A0A8J2L0I4</accession>
<evidence type="ECO:0000256" key="1">
    <source>
        <dbReference type="SAM" id="MobiDB-lite"/>
    </source>
</evidence>
<name>A0A8J2L0I4_9HEXA</name>
<reference evidence="2" key="1">
    <citation type="submission" date="2021-06" db="EMBL/GenBank/DDBJ databases">
        <authorList>
            <person name="Hodson N. C."/>
            <person name="Mongue J. A."/>
            <person name="Jaron S. K."/>
        </authorList>
    </citation>
    <scope>NUCLEOTIDE SEQUENCE</scope>
</reference>
<evidence type="ECO:0000313" key="2">
    <source>
        <dbReference type="EMBL" id="CAG7824151.1"/>
    </source>
</evidence>
<evidence type="ECO:0000313" key="3">
    <source>
        <dbReference type="Proteomes" id="UP000708208"/>
    </source>
</evidence>
<dbReference type="EMBL" id="CAJVCH010531848">
    <property type="protein sequence ID" value="CAG7824151.1"/>
    <property type="molecule type" value="Genomic_DNA"/>
</dbReference>
<dbReference type="Proteomes" id="UP000708208">
    <property type="component" value="Unassembled WGS sequence"/>
</dbReference>
<protein>
    <submittedName>
        <fullName evidence="2">Uncharacterized protein</fullName>
    </submittedName>
</protein>